<organism evidence="1 2">
    <name type="scientific">Glutamicibacter arilaitensis</name>
    <dbReference type="NCBI Taxonomy" id="256701"/>
    <lineage>
        <taxon>Bacteria</taxon>
        <taxon>Bacillati</taxon>
        <taxon>Actinomycetota</taxon>
        <taxon>Actinomycetes</taxon>
        <taxon>Micrococcales</taxon>
        <taxon>Micrococcaceae</taxon>
        <taxon>Glutamicibacter</taxon>
    </lineage>
</organism>
<dbReference type="AlphaFoldDB" id="A0A2N7S4X1"/>
<accession>A0A2N7S4X1</accession>
<name>A0A2N7S4X1_9MICC</name>
<dbReference type="InterPro" id="IPR008929">
    <property type="entry name" value="Chondroitin_lyas"/>
</dbReference>
<evidence type="ECO:0000313" key="2">
    <source>
        <dbReference type="Proteomes" id="UP000235739"/>
    </source>
</evidence>
<dbReference type="Proteomes" id="UP000235739">
    <property type="component" value="Unassembled WGS sequence"/>
</dbReference>
<dbReference type="Gene3D" id="1.50.10.100">
    <property type="entry name" value="Chondroitin AC/alginate lyase"/>
    <property type="match status" value="1"/>
</dbReference>
<protein>
    <submittedName>
        <fullName evidence="1">Uncharacterized protein</fullName>
    </submittedName>
</protein>
<sequence length="275" mass="31534">MAEKIVRSFLYWFEETATDDINKLKSGSQDHQSALRIRTMLWILSFLLRQEREEEFNRFLALYLRLVAVENRLLNEPDLFKPNNHGIMLGIAHLHAATLFPGLDLQETSALEWVNRLYSTLGEIIDEDGIASENTPIYQIFYVMLLDDIVLFIKWTRKFPGQARMFELLLRAAQIGVRKQLLPNGAVPPLGDSPGGMQHRYKPMLGTLWSPNNGLAVISQEEEYFSFVAGFRSVIHKQLDELSIAWWRDGGFIFRDAGLLNYDQNDPTPSLSGCK</sequence>
<dbReference type="SUPFAM" id="SSF48230">
    <property type="entry name" value="Chondroitin AC/alginate lyase"/>
    <property type="match status" value="1"/>
</dbReference>
<gene>
    <name evidence="1" type="ORF">CIK84_06290</name>
</gene>
<proteinExistence type="predicted"/>
<reference evidence="1 2" key="1">
    <citation type="journal article" date="2017" name="Elife">
        <title>Extensive horizontal gene transfer in cheese-associated bacteria.</title>
        <authorList>
            <person name="Bonham K.S."/>
            <person name="Wolfe B.E."/>
            <person name="Dutton R.J."/>
        </authorList>
    </citation>
    <scope>NUCLEOTIDE SEQUENCE [LARGE SCALE GENOMIC DNA]</scope>
    <source>
        <strain evidence="1 2">JB182</strain>
    </source>
</reference>
<evidence type="ECO:0000313" key="1">
    <source>
        <dbReference type="EMBL" id="PMQ21174.1"/>
    </source>
</evidence>
<comment type="caution">
    <text evidence="1">The sequence shown here is derived from an EMBL/GenBank/DDBJ whole genome shotgun (WGS) entry which is preliminary data.</text>
</comment>
<dbReference type="EMBL" id="PNQX01000001">
    <property type="protein sequence ID" value="PMQ21174.1"/>
    <property type="molecule type" value="Genomic_DNA"/>
</dbReference>